<dbReference type="InterPro" id="IPR008978">
    <property type="entry name" value="HSP20-like_chaperone"/>
</dbReference>
<dbReference type="KEGG" id="brh:RBRH_02669"/>
<sequence>MTRCVFRFVCRRIHVGGRTGARSPVRPFDEGSKEQAMSDLFFSTDIFNDIDRLQRQFANLFANMPTSLRASRVGTFPAVNIGSTDESIEIVAFAPGLDPAQIDVSIDNGLLILSGERKRVQPERADDTRTYLQERFSGTFRRIIELPHQADPDKVQARYVNGCLSVTIGKLEASKPRAITVQ</sequence>
<dbReference type="SMR" id="E5AR58"/>
<dbReference type="PANTHER" id="PTHR11527">
    <property type="entry name" value="HEAT-SHOCK PROTEIN 20 FAMILY MEMBER"/>
    <property type="match status" value="1"/>
</dbReference>
<evidence type="ECO:0000256" key="1">
    <source>
        <dbReference type="PROSITE-ProRule" id="PRU00285"/>
    </source>
</evidence>
<evidence type="ECO:0000313" key="4">
    <source>
        <dbReference type="EMBL" id="CBW75090.1"/>
    </source>
</evidence>
<dbReference type="SUPFAM" id="SSF49764">
    <property type="entry name" value="HSP20-like chaperones"/>
    <property type="match status" value="1"/>
</dbReference>
<comment type="similarity">
    <text evidence="1 2">Belongs to the small heat shock protein (HSP20) family.</text>
</comment>
<dbReference type="HOGENOM" id="CLU_046737_12_1_4"/>
<evidence type="ECO:0000313" key="5">
    <source>
        <dbReference type="Proteomes" id="UP000007437"/>
    </source>
</evidence>
<dbReference type="CDD" id="cd06464">
    <property type="entry name" value="ACD_sHsps-like"/>
    <property type="match status" value="1"/>
</dbReference>
<feature type="domain" description="SHSP" evidence="3">
    <location>
        <begin position="70"/>
        <end position="182"/>
    </location>
</feature>
<dbReference type="AlphaFoldDB" id="E5AR58"/>
<dbReference type="Gene3D" id="2.60.40.790">
    <property type="match status" value="1"/>
</dbReference>
<accession>E5AR58</accession>
<dbReference type="eggNOG" id="COG0071">
    <property type="taxonomic scope" value="Bacteria"/>
</dbReference>
<evidence type="ECO:0000259" key="3">
    <source>
        <dbReference type="PROSITE" id="PS01031"/>
    </source>
</evidence>
<reference evidence="4 5" key="1">
    <citation type="journal article" date="2011" name="J. Bacteriol.">
        <title>Complete genome sequence of Burkholderia rhizoxinica, an endosymbiont of Rhizopus microsporus.</title>
        <authorList>
            <person name="Lackner G."/>
            <person name="Moebius N."/>
            <person name="Partida-Martinez L."/>
            <person name="Hertweck C."/>
        </authorList>
    </citation>
    <scope>NUCLEOTIDE SEQUENCE [LARGE SCALE GENOMIC DNA]</scope>
    <source>
        <strain evidence="5">DSM 19002 / CIP 109453 / HKI 454</strain>
    </source>
</reference>
<organism evidence="4 5">
    <name type="scientific">Mycetohabitans rhizoxinica (strain DSM 19002 / CIP 109453 / HKI 454)</name>
    <name type="common">Paraburkholderia rhizoxinica</name>
    <dbReference type="NCBI Taxonomy" id="882378"/>
    <lineage>
        <taxon>Bacteria</taxon>
        <taxon>Pseudomonadati</taxon>
        <taxon>Pseudomonadota</taxon>
        <taxon>Betaproteobacteria</taxon>
        <taxon>Burkholderiales</taxon>
        <taxon>Burkholderiaceae</taxon>
        <taxon>Mycetohabitans</taxon>
    </lineage>
</organism>
<dbReference type="InterPro" id="IPR031107">
    <property type="entry name" value="Small_HSP"/>
</dbReference>
<evidence type="ECO:0000256" key="2">
    <source>
        <dbReference type="RuleBase" id="RU003616"/>
    </source>
</evidence>
<dbReference type="InterPro" id="IPR002068">
    <property type="entry name" value="A-crystallin/Hsp20_dom"/>
</dbReference>
<dbReference type="PROSITE" id="PS01031">
    <property type="entry name" value="SHSP"/>
    <property type="match status" value="1"/>
</dbReference>
<keyword evidence="4" id="KW-0346">Stress response</keyword>
<gene>
    <name evidence="4" type="ordered locus">RBRH_02669</name>
</gene>
<protein>
    <submittedName>
        <fullName evidence="4">Small heat shock protein</fullName>
    </submittedName>
</protein>
<dbReference type="STRING" id="882378.RBRH_02669"/>
<dbReference type="Pfam" id="PF00011">
    <property type="entry name" value="HSP20"/>
    <property type="match status" value="1"/>
</dbReference>
<proteinExistence type="inferred from homology"/>
<dbReference type="EMBL" id="FR687359">
    <property type="protein sequence ID" value="CBW75090.1"/>
    <property type="molecule type" value="Genomic_DNA"/>
</dbReference>
<name>E5AR58_MYCRK</name>
<dbReference type="Proteomes" id="UP000007437">
    <property type="component" value="Chromosome"/>
</dbReference>